<evidence type="ECO:0000256" key="1">
    <source>
        <dbReference type="ARBA" id="ARBA00009921"/>
    </source>
</evidence>
<dbReference type="Pfam" id="PF00929">
    <property type="entry name" value="RNase_T"/>
    <property type="match status" value="1"/>
</dbReference>
<dbReference type="SMART" id="SM00479">
    <property type="entry name" value="EXOIII"/>
    <property type="match status" value="1"/>
</dbReference>
<dbReference type="EMBL" id="BMIY01000006">
    <property type="protein sequence ID" value="GGG59958.1"/>
    <property type="molecule type" value="Genomic_DNA"/>
</dbReference>
<evidence type="ECO:0000256" key="4">
    <source>
        <dbReference type="ARBA" id="ARBA00022839"/>
    </source>
</evidence>
<keyword evidence="9" id="KW-1185">Reference proteome</keyword>
<dbReference type="AlphaFoldDB" id="A0A917LWJ6"/>
<evidence type="ECO:0000256" key="3">
    <source>
        <dbReference type="ARBA" id="ARBA00022801"/>
    </source>
</evidence>
<gene>
    <name evidence="6 8" type="primary">orn</name>
    <name evidence="8" type="ORF">GCM10011403_16610</name>
</gene>
<reference evidence="8" key="1">
    <citation type="journal article" date="2014" name="Int. J. Syst. Evol. Microbiol.">
        <title>Complete genome sequence of Corynebacterium casei LMG S-19264T (=DSM 44701T), isolated from a smear-ripened cheese.</title>
        <authorList>
            <consortium name="US DOE Joint Genome Institute (JGI-PGF)"/>
            <person name="Walter F."/>
            <person name="Albersmeier A."/>
            <person name="Kalinowski J."/>
            <person name="Ruckert C."/>
        </authorList>
    </citation>
    <scope>NUCLEOTIDE SEQUENCE</scope>
    <source>
        <strain evidence="8">CGMCC 1.15425</strain>
    </source>
</reference>
<name>A0A917LWJ6_9GAMM</name>
<dbReference type="OrthoDB" id="9801329at2"/>
<comment type="subcellular location">
    <subcellularLocation>
        <location evidence="6">Cytoplasm</location>
    </subcellularLocation>
</comment>
<keyword evidence="4 6" id="KW-0269">Exonuclease</keyword>
<dbReference type="PANTHER" id="PTHR11046:SF0">
    <property type="entry name" value="OLIGORIBONUCLEASE, MITOCHONDRIAL"/>
    <property type="match status" value="1"/>
</dbReference>
<dbReference type="PANTHER" id="PTHR11046">
    <property type="entry name" value="OLIGORIBONUCLEASE, MITOCHONDRIAL"/>
    <property type="match status" value="1"/>
</dbReference>
<dbReference type="InterPro" id="IPR022894">
    <property type="entry name" value="Oligoribonuclease"/>
</dbReference>
<dbReference type="CDD" id="cd06135">
    <property type="entry name" value="Orn"/>
    <property type="match status" value="1"/>
</dbReference>
<comment type="function">
    <text evidence="6">3'-to-5' exoribonuclease specific for small oligoribonucleotides.</text>
</comment>
<evidence type="ECO:0000256" key="6">
    <source>
        <dbReference type="HAMAP-Rule" id="MF_00045"/>
    </source>
</evidence>
<feature type="domain" description="Exonuclease" evidence="7">
    <location>
        <begin position="8"/>
        <end position="181"/>
    </location>
</feature>
<evidence type="ECO:0000259" key="7">
    <source>
        <dbReference type="SMART" id="SM00479"/>
    </source>
</evidence>
<dbReference type="SUPFAM" id="SSF53098">
    <property type="entry name" value="Ribonuclease H-like"/>
    <property type="match status" value="1"/>
</dbReference>
<dbReference type="HAMAP" id="MF_00045">
    <property type="entry name" value="Oligoribonuclease"/>
    <property type="match status" value="1"/>
</dbReference>
<feature type="active site" evidence="6">
    <location>
        <position position="130"/>
    </location>
</feature>
<dbReference type="GO" id="GO:0003676">
    <property type="term" value="F:nucleic acid binding"/>
    <property type="evidence" value="ECO:0007669"/>
    <property type="project" value="InterPro"/>
</dbReference>
<evidence type="ECO:0000256" key="5">
    <source>
        <dbReference type="ARBA" id="ARBA00070964"/>
    </source>
</evidence>
<dbReference type="EC" id="3.1.-.-" evidence="6"/>
<dbReference type="Proteomes" id="UP000627715">
    <property type="component" value="Unassembled WGS sequence"/>
</dbReference>
<proteinExistence type="inferred from homology"/>
<dbReference type="InterPro" id="IPR036397">
    <property type="entry name" value="RNaseH_sf"/>
</dbReference>
<accession>A0A917LWJ6</accession>
<reference evidence="8" key="2">
    <citation type="submission" date="2020-09" db="EMBL/GenBank/DDBJ databases">
        <authorList>
            <person name="Sun Q."/>
            <person name="Zhou Y."/>
        </authorList>
    </citation>
    <scope>NUCLEOTIDE SEQUENCE</scope>
    <source>
        <strain evidence="8">CGMCC 1.15425</strain>
    </source>
</reference>
<evidence type="ECO:0000313" key="9">
    <source>
        <dbReference type="Proteomes" id="UP000627715"/>
    </source>
</evidence>
<keyword evidence="2 6" id="KW-0540">Nuclease</keyword>
<comment type="caution">
    <text evidence="8">The sequence shown here is derived from an EMBL/GenBank/DDBJ whole genome shotgun (WGS) entry which is preliminary data.</text>
</comment>
<comment type="similarity">
    <text evidence="1 6">Belongs to the oligoribonuclease family.</text>
</comment>
<dbReference type="FunFam" id="3.30.420.10:FF:000003">
    <property type="entry name" value="Oligoribonuclease"/>
    <property type="match status" value="1"/>
</dbReference>
<evidence type="ECO:0000256" key="2">
    <source>
        <dbReference type="ARBA" id="ARBA00022722"/>
    </source>
</evidence>
<dbReference type="GO" id="GO:0005737">
    <property type="term" value="C:cytoplasm"/>
    <property type="evidence" value="ECO:0007669"/>
    <property type="project" value="UniProtKB-SubCell"/>
</dbReference>
<dbReference type="GO" id="GO:0006259">
    <property type="term" value="P:DNA metabolic process"/>
    <property type="evidence" value="ECO:0007669"/>
    <property type="project" value="UniProtKB-ARBA"/>
</dbReference>
<keyword evidence="6" id="KW-0963">Cytoplasm</keyword>
<dbReference type="GO" id="GO:0000175">
    <property type="term" value="F:3'-5'-RNA exonuclease activity"/>
    <property type="evidence" value="ECO:0007669"/>
    <property type="project" value="InterPro"/>
</dbReference>
<organism evidence="8 9">
    <name type="scientific">Pseudohongiella nitratireducens</name>
    <dbReference type="NCBI Taxonomy" id="1768907"/>
    <lineage>
        <taxon>Bacteria</taxon>
        <taxon>Pseudomonadati</taxon>
        <taxon>Pseudomonadota</taxon>
        <taxon>Gammaproteobacteria</taxon>
        <taxon>Pseudomonadales</taxon>
        <taxon>Pseudohongiellaceae</taxon>
        <taxon>Pseudohongiella</taxon>
    </lineage>
</organism>
<dbReference type="Gene3D" id="3.30.420.10">
    <property type="entry name" value="Ribonuclease H-like superfamily/Ribonuclease H"/>
    <property type="match status" value="1"/>
</dbReference>
<dbReference type="InterPro" id="IPR013520">
    <property type="entry name" value="Ribonucl_H"/>
</dbReference>
<evidence type="ECO:0000313" key="8">
    <source>
        <dbReference type="EMBL" id="GGG59958.1"/>
    </source>
</evidence>
<dbReference type="InterPro" id="IPR012337">
    <property type="entry name" value="RNaseH-like_sf"/>
</dbReference>
<protein>
    <recommendedName>
        <fullName evidence="5 6">Oligoribonuclease</fullName>
        <ecNumber evidence="6">3.1.-.-</ecNumber>
    </recommendedName>
</protein>
<sequence length="186" mass="21453">MSIDKQQTLIWIDMEMTGLEPEHDRIIEVATLITDGDLNVLAEGPVLAVHQSDEVLAGMDEWNQRTHGESGLVERVRQSKLNEADVEAQTIAFLQRYAERGSSPMCGNSVHQDRRFMVKYMSSLADFFHYRNLDVSTVKELAKRWRPDVASGYKKQSTHQAMDDIRDSVDELKHYREHFFKLDQPS</sequence>
<keyword evidence="3 6" id="KW-0378">Hydrolase</keyword>
<dbReference type="NCBIfam" id="NF003765">
    <property type="entry name" value="PRK05359.1"/>
    <property type="match status" value="1"/>
</dbReference>